<evidence type="ECO:0000256" key="2">
    <source>
        <dbReference type="ARBA" id="ARBA00022679"/>
    </source>
</evidence>
<evidence type="ECO:0000256" key="1">
    <source>
        <dbReference type="ARBA" id="ARBA00022603"/>
    </source>
</evidence>
<keyword evidence="2 3" id="KW-0808">Transferase</keyword>
<keyword evidence="3" id="KW-0687">Ribonucleoprotein</keyword>
<dbReference type="CDD" id="cd02440">
    <property type="entry name" value="AdoMet_MTases"/>
    <property type="match status" value="1"/>
</dbReference>
<proteinExistence type="predicted"/>
<dbReference type="SUPFAM" id="SSF53335">
    <property type="entry name" value="S-adenosyl-L-methionine-dependent methyltransferases"/>
    <property type="match status" value="1"/>
</dbReference>
<dbReference type="PANTHER" id="PTHR43648:SF1">
    <property type="entry name" value="ELECTRON TRANSFER FLAVOPROTEIN BETA SUBUNIT LYSINE METHYLTRANSFERASE"/>
    <property type="match status" value="1"/>
</dbReference>
<protein>
    <submittedName>
        <fullName evidence="3">Ribosomal protein L11 methyltransferase</fullName>
    </submittedName>
</protein>
<dbReference type="GO" id="GO:0008276">
    <property type="term" value="F:protein methyltransferase activity"/>
    <property type="evidence" value="ECO:0007669"/>
    <property type="project" value="TreeGrafter"/>
</dbReference>
<dbReference type="Pfam" id="PF06325">
    <property type="entry name" value="PrmA"/>
    <property type="match status" value="1"/>
</dbReference>
<keyword evidence="1 3" id="KW-0489">Methyltransferase</keyword>
<sequence length="319" mass="33797">MANRPTSNPIEIRLTPAQRNHYFRRTGMFLRSISLPPAQLKRLSVVAVKAGSEALPISRSAVRQVLEPKPSSEQGGDPFVVEVALTPEQREQIGRATGNVFASLRIGPHDFPVTYHETWDDATPVRIGRTMVIKPAGKPYETSDADRIIELPAGDGSGQGVFGTGRHPTTRLSLILLEGYVESGDRVLDLGTGSGILAVAAAKLGAGEVLALDTEAAAVAFAQEVVSLNGLAYVVEVGQGSVESAAPPYEVVVANIFPNAIIELAPKLATTVRRGGVLITSGSVVARAEETADAVCAAGFGLEQRRPQDDWVGMAFRKP</sequence>
<dbReference type="GO" id="GO:0032259">
    <property type="term" value="P:methylation"/>
    <property type="evidence" value="ECO:0007669"/>
    <property type="project" value="UniProtKB-KW"/>
</dbReference>
<organism evidence="3">
    <name type="scientific">uncultured Rubrobacteraceae bacterium</name>
    <dbReference type="NCBI Taxonomy" id="349277"/>
    <lineage>
        <taxon>Bacteria</taxon>
        <taxon>Bacillati</taxon>
        <taxon>Actinomycetota</taxon>
        <taxon>Rubrobacteria</taxon>
        <taxon>Rubrobacterales</taxon>
        <taxon>Rubrobacteraceae</taxon>
        <taxon>environmental samples</taxon>
    </lineage>
</organism>
<reference evidence="3" key="1">
    <citation type="submission" date="2020-02" db="EMBL/GenBank/DDBJ databases">
        <authorList>
            <person name="Meier V. D."/>
        </authorList>
    </citation>
    <scope>NUCLEOTIDE SEQUENCE</scope>
    <source>
        <strain evidence="3">AVDCRST_MAG80</strain>
    </source>
</reference>
<dbReference type="Gene3D" id="3.40.50.150">
    <property type="entry name" value="Vaccinia Virus protein VP39"/>
    <property type="match status" value="1"/>
</dbReference>
<evidence type="ECO:0000313" key="3">
    <source>
        <dbReference type="EMBL" id="CAA9441526.1"/>
    </source>
</evidence>
<dbReference type="AlphaFoldDB" id="A0A6J4QID1"/>
<dbReference type="GO" id="GO:0005840">
    <property type="term" value="C:ribosome"/>
    <property type="evidence" value="ECO:0007669"/>
    <property type="project" value="UniProtKB-KW"/>
</dbReference>
<accession>A0A6J4QID1</accession>
<keyword evidence="3" id="KW-0689">Ribosomal protein</keyword>
<dbReference type="InterPro" id="IPR029063">
    <property type="entry name" value="SAM-dependent_MTases_sf"/>
</dbReference>
<name>A0A6J4QID1_9ACTN</name>
<dbReference type="InterPro" id="IPR050078">
    <property type="entry name" value="Ribosomal_L11_MeTrfase_PrmA"/>
</dbReference>
<gene>
    <name evidence="3" type="ORF">AVDCRST_MAG80-1381</name>
</gene>
<dbReference type="EMBL" id="CADCVC010000117">
    <property type="protein sequence ID" value="CAA9441526.1"/>
    <property type="molecule type" value="Genomic_DNA"/>
</dbReference>
<dbReference type="PANTHER" id="PTHR43648">
    <property type="entry name" value="ELECTRON TRANSFER FLAVOPROTEIN BETA SUBUNIT LYSINE METHYLTRANSFERASE"/>
    <property type="match status" value="1"/>
</dbReference>